<evidence type="ECO:0000256" key="7">
    <source>
        <dbReference type="ARBA" id="ARBA00023136"/>
    </source>
</evidence>
<dbReference type="Pfam" id="PF13231">
    <property type="entry name" value="PMT_2"/>
    <property type="match status" value="1"/>
</dbReference>
<evidence type="ECO:0000256" key="2">
    <source>
        <dbReference type="ARBA" id="ARBA00022475"/>
    </source>
</evidence>
<dbReference type="OrthoDB" id="9775035at2"/>
<dbReference type="RefSeq" id="WP_130303942.1">
    <property type="nucleotide sequence ID" value="NZ_SHKO01000001.1"/>
</dbReference>
<dbReference type="AlphaFoldDB" id="A0A4Q7VUY0"/>
<evidence type="ECO:0000313" key="10">
    <source>
        <dbReference type="EMBL" id="RZU00457.1"/>
    </source>
</evidence>
<keyword evidence="11" id="KW-1185">Reference proteome</keyword>
<dbReference type="InterPro" id="IPR038731">
    <property type="entry name" value="RgtA/B/C-like"/>
</dbReference>
<accession>A0A4Q7VUY0</accession>
<keyword evidence="5 8" id="KW-0812">Transmembrane</keyword>
<gene>
    <name evidence="10" type="ORF">EV681_2267</name>
</gene>
<evidence type="ECO:0000256" key="4">
    <source>
        <dbReference type="ARBA" id="ARBA00022679"/>
    </source>
</evidence>
<feature type="transmembrane region" description="Helical" evidence="8">
    <location>
        <begin position="135"/>
        <end position="152"/>
    </location>
</feature>
<evidence type="ECO:0000256" key="1">
    <source>
        <dbReference type="ARBA" id="ARBA00004651"/>
    </source>
</evidence>
<comment type="caution">
    <text evidence="10">The sequence shown here is derived from an EMBL/GenBank/DDBJ whole genome shotgun (WGS) entry which is preliminary data.</text>
</comment>
<name>A0A4Q7VUY0_9BURK</name>
<feature type="transmembrane region" description="Helical" evidence="8">
    <location>
        <begin position="231"/>
        <end position="250"/>
    </location>
</feature>
<feature type="transmembrane region" description="Helical" evidence="8">
    <location>
        <begin position="88"/>
        <end position="105"/>
    </location>
</feature>
<feature type="transmembrane region" description="Helical" evidence="8">
    <location>
        <begin position="282"/>
        <end position="301"/>
    </location>
</feature>
<dbReference type="GO" id="GO:0016763">
    <property type="term" value="F:pentosyltransferase activity"/>
    <property type="evidence" value="ECO:0007669"/>
    <property type="project" value="TreeGrafter"/>
</dbReference>
<evidence type="ECO:0000313" key="11">
    <source>
        <dbReference type="Proteomes" id="UP000293398"/>
    </source>
</evidence>
<feature type="transmembrane region" description="Helical" evidence="8">
    <location>
        <begin position="112"/>
        <end position="129"/>
    </location>
</feature>
<dbReference type="GO" id="GO:0005886">
    <property type="term" value="C:plasma membrane"/>
    <property type="evidence" value="ECO:0007669"/>
    <property type="project" value="UniProtKB-SubCell"/>
</dbReference>
<feature type="transmembrane region" description="Helical" evidence="8">
    <location>
        <begin position="391"/>
        <end position="411"/>
    </location>
</feature>
<feature type="transmembrane region" description="Helical" evidence="8">
    <location>
        <begin position="190"/>
        <end position="219"/>
    </location>
</feature>
<reference evidence="10 11" key="1">
    <citation type="submission" date="2019-02" db="EMBL/GenBank/DDBJ databases">
        <title>Genomic Encyclopedia of Type Strains, Phase IV (KMG-IV): sequencing the most valuable type-strain genomes for metagenomic binning, comparative biology and taxonomic classification.</title>
        <authorList>
            <person name="Goeker M."/>
        </authorList>
    </citation>
    <scope>NUCLEOTIDE SEQUENCE [LARGE SCALE GENOMIC DNA]</scope>
    <source>
        <strain evidence="10 11">DSM 23814</strain>
    </source>
</reference>
<feature type="transmembrane region" description="Helical" evidence="8">
    <location>
        <begin position="159"/>
        <end position="178"/>
    </location>
</feature>
<keyword evidence="6 8" id="KW-1133">Transmembrane helix</keyword>
<evidence type="ECO:0000259" key="9">
    <source>
        <dbReference type="Pfam" id="PF13231"/>
    </source>
</evidence>
<comment type="subcellular location">
    <subcellularLocation>
        <location evidence="1">Cell membrane</location>
        <topology evidence="1">Multi-pass membrane protein</topology>
    </subcellularLocation>
</comment>
<keyword evidence="2" id="KW-1003">Cell membrane</keyword>
<evidence type="ECO:0000256" key="3">
    <source>
        <dbReference type="ARBA" id="ARBA00022676"/>
    </source>
</evidence>
<dbReference type="EMBL" id="SHKO01000001">
    <property type="protein sequence ID" value="RZU00457.1"/>
    <property type="molecule type" value="Genomic_DNA"/>
</dbReference>
<dbReference type="InterPro" id="IPR050297">
    <property type="entry name" value="LipidA_mod_glycosyltrf_83"/>
</dbReference>
<keyword evidence="3 10" id="KW-0328">Glycosyltransferase</keyword>
<dbReference type="GO" id="GO:0009103">
    <property type="term" value="P:lipopolysaccharide biosynthetic process"/>
    <property type="evidence" value="ECO:0007669"/>
    <property type="project" value="UniProtKB-ARBA"/>
</dbReference>
<keyword evidence="7 8" id="KW-0472">Membrane</keyword>
<sequence length="561" mass="63092">MLSSTAIASDPLSRIGTSDWLSRLAVSPFVFPLLLLVTTAWFVLGNWLWPLLNPDEGRYVGVALEMLHAREWGTPLLNGMPYFHKPPLFYWLTAASLAIFGENEFAARLTPALAGLLMIGGLFAFLRRFVLSSRALAAGIMLAATPLMFGATHYANLDLLVAAMISTTILCGATAVLLQQQGEPAARWIMAMYLFAGLGFLAKGLIGFVLPGGVLLVWLLAERRYLAIPMLLRISGILLFLVVVLPWLLLMQSRYPGFFHYYLVYQQFERFSQGGFNNTMPVWFYVAVLLATMLPWCRSGLSTIFTRNYWVQARDASVRRLMWIWLLLVLVFFSIPQSKLVGYILPVLPPLAFLFAEFFRGIFVAEGVLSAPENADRARNAAASRALQRNFLARVLVCIALGVAGLIYLSWARLPGSSRAASAIAAAPRAVGMYDRYYSLDYYPFDFRFYMGNKPELLVVSNWDDNALPTKDNWQKELWDAHNFGAPDSASRFVRPASFLRSVCVSQDYRRWILADAKQMDAFPELQNVTPYFADGRRRVYLLPVGQVMPFCRLRPDLTSK</sequence>
<dbReference type="GO" id="GO:0010041">
    <property type="term" value="P:response to iron(III) ion"/>
    <property type="evidence" value="ECO:0007669"/>
    <property type="project" value="TreeGrafter"/>
</dbReference>
<protein>
    <submittedName>
        <fullName evidence="10">Dolichyl-phosphate-mannose-protein mannosyltransferase</fullName>
    </submittedName>
</protein>
<feature type="transmembrane region" description="Helical" evidence="8">
    <location>
        <begin position="322"/>
        <end position="345"/>
    </location>
</feature>
<evidence type="ECO:0000256" key="8">
    <source>
        <dbReference type="SAM" id="Phobius"/>
    </source>
</evidence>
<proteinExistence type="predicted"/>
<keyword evidence="4 10" id="KW-0808">Transferase</keyword>
<feature type="transmembrane region" description="Helical" evidence="8">
    <location>
        <begin position="351"/>
        <end position="371"/>
    </location>
</feature>
<evidence type="ECO:0000256" key="6">
    <source>
        <dbReference type="ARBA" id="ARBA00022989"/>
    </source>
</evidence>
<dbReference type="PANTHER" id="PTHR33908">
    <property type="entry name" value="MANNOSYLTRANSFERASE YKCB-RELATED"/>
    <property type="match status" value="1"/>
</dbReference>
<feature type="domain" description="Glycosyltransferase RgtA/B/C/D-like" evidence="9">
    <location>
        <begin position="84"/>
        <end position="248"/>
    </location>
</feature>
<dbReference type="PANTHER" id="PTHR33908:SF3">
    <property type="entry name" value="UNDECAPRENYL PHOSPHATE-ALPHA-4-AMINO-4-DEOXY-L-ARABINOSE ARABINOSYL TRANSFERASE"/>
    <property type="match status" value="1"/>
</dbReference>
<dbReference type="Proteomes" id="UP000293398">
    <property type="component" value="Unassembled WGS sequence"/>
</dbReference>
<organism evidence="10 11">
    <name type="scientific">Advenella incenata</name>
    <dbReference type="NCBI Taxonomy" id="267800"/>
    <lineage>
        <taxon>Bacteria</taxon>
        <taxon>Pseudomonadati</taxon>
        <taxon>Pseudomonadota</taxon>
        <taxon>Betaproteobacteria</taxon>
        <taxon>Burkholderiales</taxon>
        <taxon>Alcaligenaceae</taxon>
    </lineage>
</organism>
<feature type="transmembrane region" description="Helical" evidence="8">
    <location>
        <begin position="20"/>
        <end position="44"/>
    </location>
</feature>
<evidence type="ECO:0000256" key="5">
    <source>
        <dbReference type="ARBA" id="ARBA00022692"/>
    </source>
</evidence>